<keyword evidence="2" id="KW-1185">Reference proteome</keyword>
<dbReference type="VEuPathDB" id="FungiDB:BD410DRAFT_780605"/>
<reference evidence="1 2" key="1">
    <citation type="submission" date="2018-06" db="EMBL/GenBank/DDBJ databases">
        <title>A transcriptomic atlas of mushroom development highlights an independent origin of complex multicellularity.</title>
        <authorList>
            <consortium name="DOE Joint Genome Institute"/>
            <person name="Krizsan K."/>
            <person name="Almasi E."/>
            <person name="Merenyi Z."/>
            <person name="Sahu N."/>
            <person name="Viragh M."/>
            <person name="Koszo T."/>
            <person name="Mondo S."/>
            <person name="Kiss B."/>
            <person name="Balint B."/>
            <person name="Kues U."/>
            <person name="Barry K."/>
            <person name="Hegedus J.C."/>
            <person name="Henrissat B."/>
            <person name="Johnson J."/>
            <person name="Lipzen A."/>
            <person name="Ohm R."/>
            <person name="Nagy I."/>
            <person name="Pangilinan J."/>
            <person name="Yan J."/>
            <person name="Xiong Y."/>
            <person name="Grigoriev I.V."/>
            <person name="Hibbett D.S."/>
            <person name="Nagy L.G."/>
        </authorList>
    </citation>
    <scope>NUCLEOTIDE SEQUENCE [LARGE SCALE GENOMIC DNA]</scope>
    <source>
        <strain evidence="1 2">SZMC22713</strain>
    </source>
</reference>
<name>A0A4R5XHY7_9AGAM</name>
<dbReference type="Proteomes" id="UP000294933">
    <property type="component" value="Unassembled WGS sequence"/>
</dbReference>
<protein>
    <submittedName>
        <fullName evidence="1">Uncharacterized protein</fullName>
    </submittedName>
</protein>
<dbReference type="EMBL" id="ML170156">
    <property type="protein sequence ID" value="TDL30076.1"/>
    <property type="molecule type" value="Genomic_DNA"/>
</dbReference>
<dbReference type="OrthoDB" id="5362978at2759"/>
<evidence type="ECO:0000313" key="1">
    <source>
        <dbReference type="EMBL" id="TDL30076.1"/>
    </source>
</evidence>
<dbReference type="STRING" id="50990.A0A4R5XHY7"/>
<evidence type="ECO:0000313" key="2">
    <source>
        <dbReference type="Proteomes" id="UP000294933"/>
    </source>
</evidence>
<accession>A0A4R5XHY7</accession>
<proteinExistence type="predicted"/>
<gene>
    <name evidence="1" type="ORF">BD410DRAFT_780605</name>
</gene>
<sequence length="184" mass="20558">MTPWHPRVMQRFERVPIKPQESDFYGPYNTLLHDHSLFPAAYPIFTVAPQSPDATTGVDSLIEYVISYDSKPVFVLQINDPKRLANAAARRIADRRMRKILQNLAPLCPLPTLNGVSAFGTKLGFYRFSQLNLAFTLPFVVEGDTEVDADPAPQARWITDVLEQDGADKLKVIVGKIKEACGSL</sequence>
<organism evidence="1 2">
    <name type="scientific">Rickenella mellea</name>
    <dbReference type="NCBI Taxonomy" id="50990"/>
    <lineage>
        <taxon>Eukaryota</taxon>
        <taxon>Fungi</taxon>
        <taxon>Dikarya</taxon>
        <taxon>Basidiomycota</taxon>
        <taxon>Agaricomycotina</taxon>
        <taxon>Agaricomycetes</taxon>
        <taxon>Hymenochaetales</taxon>
        <taxon>Rickenellaceae</taxon>
        <taxon>Rickenella</taxon>
    </lineage>
</organism>
<dbReference type="AlphaFoldDB" id="A0A4R5XHY7"/>